<evidence type="ECO:0000256" key="1">
    <source>
        <dbReference type="ARBA" id="ARBA00004651"/>
    </source>
</evidence>
<accession>A0A1X9M935</accession>
<dbReference type="PANTHER" id="PTHR30294">
    <property type="entry name" value="MEMBRANE COMPONENT OF ABC TRANSPORTER YHHJ-RELATED"/>
    <property type="match status" value="1"/>
</dbReference>
<name>A0A1X9M935_9BACI</name>
<evidence type="ECO:0000256" key="6">
    <source>
        <dbReference type="SAM" id="Phobius"/>
    </source>
</evidence>
<proteinExistence type="predicted"/>
<evidence type="ECO:0000256" key="2">
    <source>
        <dbReference type="ARBA" id="ARBA00022475"/>
    </source>
</evidence>
<feature type="transmembrane region" description="Helical" evidence="6">
    <location>
        <begin position="311"/>
        <end position="332"/>
    </location>
</feature>
<feature type="domain" description="ABC-2 type transporter transmembrane" evidence="7">
    <location>
        <begin position="25"/>
        <end position="417"/>
    </location>
</feature>
<dbReference type="GO" id="GO:0140359">
    <property type="term" value="F:ABC-type transporter activity"/>
    <property type="evidence" value="ECO:0007669"/>
    <property type="project" value="InterPro"/>
</dbReference>
<dbReference type="GO" id="GO:0005886">
    <property type="term" value="C:plasma membrane"/>
    <property type="evidence" value="ECO:0007669"/>
    <property type="project" value="UniProtKB-SubCell"/>
</dbReference>
<dbReference type="EMBL" id="CP020814">
    <property type="protein sequence ID" value="ARK29969.1"/>
    <property type="molecule type" value="Genomic_DNA"/>
</dbReference>
<dbReference type="AlphaFoldDB" id="A0A1X9M935"/>
<keyword evidence="9" id="KW-1185">Reference proteome</keyword>
<dbReference type="Gene3D" id="3.40.1710.10">
    <property type="entry name" value="abc type-2 transporter like domain"/>
    <property type="match status" value="1"/>
</dbReference>
<protein>
    <submittedName>
        <fullName evidence="8">ABC-2 family transporter protein</fullName>
    </submittedName>
</protein>
<dbReference type="PANTHER" id="PTHR30294:SF38">
    <property type="entry name" value="TRANSPORT PERMEASE PROTEIN"/>
    <property type="match status" value="1"/>
</dbReference>
<evidence type="ECO:0000256" key="3">
    <source>
        <dbReference type="ARBA" id="ARBA00022692"/>
    </source>
</evidence>
<feature type="transmembrane region" description="Helical" evidence="6">
    <location>
        <begin position="339"/>
        <end position="358"/>
    </location>
</feature>
<dbReference type="STRING" id="199441.BkAM31D_08890"/>
<dbReference type="InterPro" id="IPR051449">
    <property type="entry name" value="ABC-2_transporter_component"/>
</dbReference>
<feature type="transmembrane region" description="Helical" evidence="6">
    <location>
        <begin position="398"/>
        <end position="418"/>
    </location>
</feature>
<feature type="transmembrane region" description="Helical" evidence="6">
    <location>
        <begin position="268"/>
        <end position="299"/>
    </location>
</feature>
<dbReference type="InterPro" id="IPR013525">
    <property type="entry name" value="ABC2_TM"/>
</dbReference>
<evidence type="ECO:0000313" key="9">
    <source>
        <dbReference type="Proteomes" id="UP000193006"/>
    </source>
</evidence>
<keyword evidence="5 6" id="KW-0472">Membrane</keyword>
<dbReference type="RefSeq" id="WP_066152090.1">
    <property type="nucleotide sequence ID" value="NZ_CP020814.1"/>
</dbReference>
<gene>
    <name evidence="8" type="ORF">BkAM31D_08890</name>
</gene>
<keyword evidence="3 6" id="KW-0812">Transmembrane</keyword>
<comment type="subcellular location">
    <subcellularLocation>
        <location evidence="1">Cell membrane</location>
        <topology evidence="1">Multi-pass membrane protein</topology>
    </subcellularLocation>
</comment>
<dbReference type="Pfam" id="PF12698">
    <property type="entry name" value="ABC2_membrane_3"/>
    <property type="match status" value="1"/>
</dbReference>
<dbReference type="KEGG" id="bkw:BkAM31D_08890"/>
<keyword evidence="2" id="KW-1003">Cell membrane</keyword>
<evidence type="ECO:0000256" key="5">
    <source>
        <dbReference type="ARBA" id="ARBA00023136"/>
    </source>
</evidence>
<evidence type="ECO:0000256" key="4">
    <source>
        <dbReference type="ARBA" id="ARBA00022989"/>
    </source>
</evidence>
<feature type="transmembrane region" description="Helical" evidence="6">
    <location>
        <begin position="224"/>
        <end position="247"/>
    </location>
</feature>
<organism evidence="8 9">
    <name type="scientific">Halalkalibacter krulwichiae</name>
    <dbReference type="NCBI Taxonomy" id="199441"/>
    <lineage>
        <taxon>Bacteria</taxon>
        <taxon>Bacillati</taxon>
        <taxon>Bacillota</taxon>
        <taxon>Bacilli</taxon>
        <taxon>Bacillales</taxon>
        <taxon>Bacillaceae</taxon>
        <taxon>Halalkalibacter</taxon>
    </lineage>
</organism>
<evidence type="ECO:0000313" key="8">
    <source>
        <dbReference type="EMBL" id="ARK29969.1"/>
    </source>
</evidence>
<keyword evidence="4 6" id="KW-1133">Transmembrane helix</keyword>
<sequence>MMKMIWTCAWLRMKWWLRRPVELSFLVLIVPIAVVLLLLLTGNSAQEEGIRVAVVDEDQSIYSEVVIDRFSTQSIVSVEKMNREEAIQLVQTNKIEAAIIFSNGFMDQLIDKKRAEIVELYYPPSSLTHVLISELVASEVLRLSSNVQAAHYIDDKYEKLDLLSREDKKMIEQNRVPTNLWEDAWNQSDSYWEPEPLMSITYIDGGLHSRIGETETSDESESQAWIYFEIQFLMGCLSALILFLFIFMQQWIVDDYQLGVRKRLKGTAVSPLLYIIGHSIPTMVFVLLQGILALVLIFGMNQFALPLTWEIVFLFVLYVMATFSIGTYIAILVKSPLQLQTVGVLFVLFTSLAGGSFVDLSEWSDSVKWLSYGTPQGWFLNGVRDILPYVGEGSVGSAVLLTGCALCVFTLFFTALSVERWRKQS</sequence>
<reference evidence="8 9" key="1">
    <citation type="submission" date="2017-04" db="EMBL/GenBank/DDBJ databases">
        <title>Bacillus krulwichiae AM31D Genome sequencing and assembly.</title>
        <authorList>
            <person name="Krulwich T.A."/>
            <person name="Anastor L."/>
            <person name="Ehrlich R."/>
            <person name="Ehrlich G.D."/>
            <person name="Janto B."/>
        </authorList>
    </citation>
    <scope>NUCLEOTIDE SEQUENCE [LARGE SCALE GENOMIC DNA]</scope>
    <source>
        <strain evidence="8 9">AM31D</strain>
    </source>
</reference>
<evidence type="ECO:0000259" key="7">
    <source>
        <dbReference type="Pfam" id="PF12698"/>
    </source>
</evidence>
<dbReference type="Proteomes" id="UP000193006">
    <property type="component" value="Chromosome"/>
</dbReference>